<evidence type="ECO:0000313" key="2">
    <source>
        <dbReference type="Proteomes" id="UP000656804"/>
    </source>
</evidence>
<comment type="caution">
    <text evidence="1">The sequence shown here is derived from an EMBL/GenBank/DDBJ whole genome shotgun (WGS) entry which is preliminary data.</text>
</comment>
<accession>A0A930UZP8</accession>
<dbReference type="RefSeq" id="WP_194502867.1">
    <property type="nucleotide sequence ID" value="NZ_JADIVZ010000002.1"/>
</dbReference>
<dbReference type="Proteomes" id="UP000656804">
    <property type="component" value="Unassembled WGS sequence"/>
</dbReference>
<keyword evidence="2" id="KW-1185">Reference proteome</keyword>
<evidence type="ECO:0000313" key="1">
    <source>
        <dbReference type="EMBL" id="MBF4161206.1"/>
    </source>
</evidence>
<protein>
    <submittedName>
        <fullName evidence="1">Uncharacterized protein</fullName>
    </submittedName>
</protein>
<reference evidence="1" key="1">
    <citation type="submission" date="2020-11" db="EMBL/GenBank/DDBJ databases">
        <title>Nocardioides sp. CBS4Y-1, whole genome shotgun sequence.</title>
        <authorList>
            <person name="Tuo L."/>
        </authorList>
    </citation>
    <scope>NUCLEOTIDE SEQUENCE</scope>
    <source>
        <strain evidence="1">CBS4Y-1</strain>
    </source>
</reference>
<name>A0A930UZP8_9ACTN</name>
<dbReference type="EMBL" id="JADIVZ010000002">
    <property type="protein sequence ID" value="MBF4161206.1"/>
    <property type="molecule type" value="Genomic_DNA"/>
</dbReference>
<dbReference type="AlphaFoldDB" id="A0A930UZP8"/>
<gene>
    <name evidence="1" type="ORF">ISG29_05840</name>
</gene>
<proteinExistence type="predicted"/>
<organism evidence="1 2">
    <name type="scientific">Nocardioides acrostichi</name>
    <dbReference type="NCBI Taxonomy" id="2784339"/>
    <lineage>
        <taxon>Bacteria</taxon>
        <taxon>Bacillati</taxon>
        <taxon>Actinomycetota</taxon>
        <taxon>Actinomycetes</taxon>
        <taxon>Propionibacteriales</taxon>
        <taxon>Nocardioidaceae</taxon>
        <taxon>Nocardioides</taxon>
    </lineage>
</organism>
<sequence>MSWRGAVLGVTTVLAVAAVGAAVGYERSDDATTGRVWVTPSPVVAADPSYPRDKPVDVQDDPDYPTLEPDLKVERRTLGDAFAISLPLPRGWEVSPSSVSEFKIYPEQLQPDTLNTYFARIRFVDSDHRTTQSQVDSRLTALATASGISDLQTEASNGDSLVATYIADAHRRVEMDRFVTKPGSDEAYLSIAVIGREQDRDGLGWLLDTMVRGLDLDPS</sequence>